<sequence>MKKIFGYARVSSKDQNLDRQLDALKKYVPNPQDILYDKQSGKSSNRPKYQQLRLMLREGDELYFTELDRLGRNKKEIKSELEYFKQKQITVHFLDIPTTMTDFSTFGSMQKSIMDMINNILIEVLSTQAENERLLIRKRQREGIAAAKARGKQIGRPKAKYPIEWKIIYDKWKTKEISAFTAFTYLKLTKSTFYNLVKRYENDQ</sequence>
<evidence type="ECO:0000256" key="1">
    <source>
        <dbReference type="ARBA" id="ARBA00009913"/>
    </source>
</evidence>
<feature type="active site" description="O-(5'-phospho-DNA)-serine intermediate" evidence="5 6">
    <location>
        <position position="11"/>
    </location>
</feature>
<name>A0A378PUH6_9FIRM</name>
<dbReference type="PROSITE" id="PS51736">
    <property type="entry name" value="RECOMBINASES_3"/>
    <property type="match status" value="1"/>
</dbReference>
<evidence type="ECO:0000256" key="3">
    <source>
        <dbReference type="ARBA" id="ARBA00023125"/>
    </source>
</evidence>
<dbReference type="AlphaFoldDB" id="A0A378PUH6"/>
<dbReference type="PROSITE" id="PS00397">
    <property type="entry name" value="RECOMBINASES_1"/>
    <property type="match status" value="1"/>
</dbReference>
<reference evidence="8 9" key="1">
    <citation type="submission" date="2018-06" db="EMBL/GenBank/DDBJ databases">
        <authorList>
            <consortium name="Pathogen Informatics"/>
            <person name="Doyle S."/>
        </authorList>
    </citation>
    <scope>NUCLEOTIDE SEQUENCE [LARGE SCALE GENOMIC DNA]</scope>
    <source>
        <strain evidence="8 9">NCTC10571</strain>
    </source>
</reference>
<accession>A0A378PUH6</accession>
<proteinExistence type="inferred from homology"/>
<dbReference type="SMART" id="SM00857">
    <property type="entry name" value="Resolvase"/>
    <property type="match status" value="1"/>
</dbReference>
<evidence type="ECO:0000259" key="7">
    <source>
        <dbReference type="PROSITE" id="PS51736"/>
    </source>
</evidence>
<evidence type="ECO:0000256" key="2">
    <source>
        <dbReference type="ARBA" id="ARBA00022908"/>
    </source>
</evidence>
<protein>
    <submittedName>
        <fullName evidence="8">Transposon Tn552 DNA-invertase bin3</fullName>
    </submittedName>
</protein>
<evidence type="ECO:0000313" key="9">
    <source>
        <dbReference type="Proteomes" id="UP000255234"/>
    </source>
</evidence>
<dbReference type="RefSeq" id="WP_115152455.1">
    <property type="nucleotide sequence ID" value="NZ_UGPP01000003.1"/>
</dbReference>
<comment type="similarity">
    <text evidence="1">Belongs to the site-specific recombinase resolvase family.</text>
</comment>
<keyword evidence="2" id="KW-0229">DNA integration</keyword>
<evidence type="ECO:0000256" key="4">
    <source>
        <dbReference type="ARBA" id="ARBA00023172"/>
    </source>
</evidence>
<feature type="domain" description="Resolvase/invertase-type recombinase catalytic" evidence="7">
    <location>
        <begin position="3"/>
        <end position="151"/>
    </location>
</feature>
<dbReference type="InterPro" id="IPR050639">
    <property type="entry name" value="SSR_resolvase"/>
</dbReference>
<evidence type="ECO:0000313" key="8">
    <source>
        <dbReference type="EMBL" id="STY91809.1"/>
    </source>
</evidence>
<organism evidence="8 9">
    <name type="scientific">Megamonas hypermegale</name>
    <dbReference type="NCBI Taxonomy" id="158847"/>
    <lineage>
        <taxon>Bacteria</taxon>
        <taxon>Bacillati</taxon>
        <taxon>Bacillota</taxon>
        <taxon>Negativicutes</taxon>
        <taxon>Selenomonadales</taxon>
        <taxon>Selenomonadaceae</taxon>
        <taxon>Megamonas</taxon>
    </lineage>
</organism>
<dbReference type="Proteomes" id="UP000255234">
    <property type="component" value="Unassembled WGS sequence"/>
</dbReference>
<evidence type="ECO:0000256" key="5">
    <source>
        <dbReference type="PIRSR" id="PIRSR606118-50"/>
    </source>
</evidence>
<keyword evidence="3" id="KW-0238">DNA-binding</keyword>
<dbReference type="Gene3D" id="3.40.50.1390">
    <property type="entry name" value="Resolvase, N-terminal catalytic domain"/>
    <property type="match status" value="1"/>
</dbReference>
<keyword evidence="4" id="KW-0233">DNA recombination</keyword>
<dbReference type="GO" id="GO:0003677">
    <property type="term" value="F:DNA binding"/>
    <property type="evidence" value="ECO:0007669"/>
    <property type="project" value="UniProtKB-KW"/>
</dbReference>
<dbReference type="PANTHER" id="PTHR30461:SF26">
    <property type="entry name" value="RESOLVASE HOMOLOG YNEB"/>
    <property type="match status" value="1"/>
</dbReference>
<dbReference type="GO" id="GO:0015074">
    <property type="term" value="P:DNA integration"/>
    <property type="evidence" value="ECO:0007669"/>
    <property type="project" value="UniProtKB-KW"/>
</dbReference>
<dbReference type="Pfam" id="PF00239">
    <property type="entry name" value="Resolvase"/>
    <property type="match status" value="1"/>
</dbReference>
<dbReference type="InterPro" id="IPR006119">
    <property type="entry name" value="Resolv_N"/>
</dbReference>
<dbReference type="CDD" id="cd03768">
    <property type="entry name" value="SR_ResInv"/>
    <property type="match status" value="1"/>
</dbReference>
<gene>
    <name evidence="8" type="primary">bin3_2</name>
    <name evidence="8" type="ORF">NCTC10571_02630</name>
</gene>
<dbReference type="PANTHER" id="PTHR30461">
    <property type="entry name" value="DNA-INVERTASE FROM LAMBDOID PROPHAGE"/>
    <property type="match status" value="1"/>
</dbReference>
<evidence type="ECO:0000256" key="6">
    <source>
        <dbReference type="PROSITE-ProRule" id="PRU10137"/>
    </source>
</evidence>
<dbReference type="EMBL" id="UGPP01000003">
    <property type="protein sequence ID" value="STY91809.1"/>
    <property type="molecule type" value="Genomic_DNA"/>
</dbReference>
<dbReference type="InterPro" id="IPR036162">
    <property type="entry name" value="Resolvase-like_N_sf"/>
</dbReference>
<dbReference type="InterPro" id="IPR006118">
    <property type="entry name" value="Recombinase_CS"/>
</dbReference>
<dbReference type="SUPFAM" id="SSF53041">
    <property type="entry name" value="Resolvase-like"/>
    <property type="match status" value="1"/>
</dbReference>
<dbReference type="GO" id="GO:0000150">
    <property type="term" value="F:DNA strand exchange activity"/>
    <property type="evidence" value="ECO:0007669"/>
    <property type="project" value="InterPro"/>
</dbReference>